<evidence type="ECO:0008006" key="6">
    <source>
        <dbReference type="Google" id="ProtNLM"/>
    </source>
</evidence>
<name>A0A2M9ZP95_9LEPT</name>
<dbReference type="RefSeq" id="WP_100712694.1">
    <property type="nucleotide sequence ID" value="NZ_NPDY01000002.1"/>
</dbReference>
<keyword evidence="1" id="KW-0472">Membrane</keyword>
<evidence type="ECO:0000256" key="1">
    <source>
        <dbReference type="SAM" id="Phobius"/>
    </source>
</evidence>
<reference evidence="4 5" key="1">
    <citation type="submission" date="2017-07" db="EMBL/GenBank/DDBJ databases">
        <title>Leptospira spp. isolated from tropical soils.</title>
        <authorList>
            <person name="Thibeaux R."/>
            <person name="Iraola G."/>
            <person name="Ferres I."/>
            <person name="Bierque E."/>
            <person name="Girault D."/>
            <person name="Soupe-Gilbert M.-E."/>
            <person name="Picardeau M."/>
            <person name="Goarant C."/>
        </authorList>
    </citation>
    <scope>NUCLEOTIDE SEQUENCE [LARGE SCALE GENOMIC DNA]</scope>
    <source>
        <strain evidence="3 5">FH1-B-B1</strain>
        <strain evidence="2 4">FH1-B-C1</strain>
    </source>
</reference>
<gene>
    <name evidence="2" type="ORF">CH360_03950</name>
    <name evidence="3" type="ORF">CH373_07090</name>
</gene>
<protein>
    <recommendedName>
        <fullName evidence="6">HAMP domain-containing protein</fullName>
    </recommendedName>
</protein>
<dbReference type="EMBL" id="NPDZ01000003">
    <property type="protein sequence ID" value="PJZ73898.1"/>
    <property type="molecule type" value="Genomic_DNA"/>
</dbReference>
<evidence type="ECO:0000313" key="4">
    <source>
        <dbReference type="Proteomes" id="UP000231962"/>
    </source>
</evidence>
<dbReference type="AlphaFoldDB" id="A0A2M9ZP95"/>
<feature type="transmembrane region" description="Helical" evidence="1">
    <location>
        <begin position="32"/>
        <end position="54"/>
    </location>
</feature>
<sequence>MPEENPVKPKKLSIYKRHLSNYIIDKDFQLRFLLNFSLLFIFGLLLTLGFLYWVHSTRHDKGVVFRLREDPVKVYQKGFEVVNGVEKEKFVEREIFLPNYDHNLDMFTIQFRGILLFSLLYLLLSALFVILYSHKMAGPVYNIKKNLKLLIEGKDVDKIRIRKGDEFQDLADLLNQVIEKKISGKKQ</sequence>
<keyword evidence="1" id="KW-1133">Transmembrane helix</keyword>
<dbReference type="Proteomes" id="UP000231962">
    <property type="component" value="Unassembled WGS sequence"/>
</dbReference>
<keyword evidence="1" id="KW-0812">Transmembrane</keyword>
<dbReference type="OrthoDB" id="338207at2"/>
<proteinExistence type="predicted"/>
<keyword evidence="4" id="KW-1185">Reference proteome</keyword>
<evidence type="ECO:0000313" key="2">
    <source>
        <dbReference type="EMBL" id="PJZ70688.1"/>
    </source>
</evidence>
<evidence type="ECO:0000313" key="5">
    <source>
        <dbReference type="Proteomes" id="UP000231990"/>
    </source>
</evidence>
<comment type="caution">
    <text evidence="3">The sequence shown here is derived from an EMBL/GenBank/DDBJ whole genome shotgun (WGS) entry which is preliminary data.</text>
</comment>
<feature type="transmembrane region" description="Helical" evidence="1">
    <location>
        <begin position="109"/>
        <end position="132"/>
    </location>
</feature>
<dbReference type="Proteomes" id="UP000231990">
    <property type="component" value="Unassembled WGS sequence"/>
</dbReference>
<accession>A0A2M9ZP95</accession>
<dbReference type="EMBL" id="NPDY01000002">
    <property type="protein sequence ID" value="PJZ70688.1"/>
    <property type="molecule type" value="Genomic_DNA"/>
</dbReference>
<organism evidence="3 5">
    <name type="scientific">Leptospira perolatii</name>
    <dbReference type="NCBI Taxonomy" id="2023191"/>
    <lineage>
        <taxon>Bacteria</taxon>
        <taxon>Pseudomonadati</taxon>
        <taxon>Spirochaetota</taxon>
        <taxon>Spirochaetia</taxon>
        <taxon>Leptospirales</taxon>
        <taxon>Leptospiraceae</taxon>
        <taxon>Leptospira</taxon>
    </lineage>
</organism>
<evidence type="ECO:0000313" key="3">
    <source>
        <dbReference type="EMBL" id="PJZ73898.1"/>
    </source>
</evidence>